<dbReference type="EMBL" id="CP118605">
    <property type="protein sequence ID" value="WGL18185.1"/>
    <property type="molecule type" value="Genomic_DNA"/>
</dbReference>
<dbReference type="RefSeq" id="WP_280322156.1">
    <property type="nucleotide sequence ID" value="NZ_CP118605.1"/>
</dbReference>
<dbReference type="Proteomes" id="UP001236500">
    <property type="component" value="Chromosome"/>
</dbReference>
<dbReference type="Gene3D" id="3.30.700.10">
    <property type="entry name" value="Glycoprotein, Type 4 Pilin"/>
    <property type="match status" value="1"/>
</dbReference>
<dbReference type="InterPro" id="IPR045584">
    <property type="entry name" value="Pilin-like"/>
</dbReference>
<gene>
    <name evidence="2" type="ORF">PVT68_07790</name>
</gene>
<name>A0ABY8NIA0_9GAMM</name>
<dbReference type="PANTHER" id="PTHR30093:SF47">
    <property type="entry name" value="TYPE IV PILUS NON-CORE MINOR PILIN PILE"/>
    <property type="match status" value="1"/>
</dbReference>
<evidence type="ECO:0000256" key="1">
    <source>
        <dbReference type="SAM" id="Phobius"/>
    </source>
</evidence>
<keyword evidence="1" id="KW-0812">Transmembrane</keyword>
<evidence type="ECO:0000313" key="2">
    <source>
        <dbReference type="EMBL" id="WGL18185.1"/>
    </source>
</evidence>
<reference evidence="2 3" key="1">
    <citation type="submission" date="2023-02" db="EMBL/GenBank/DDBJ databases">
        <title>Description and genomic characterization of Microbulbifer bruguierae sp. nov., isolated from the sediment of mangrove plant Bruguiera sexangula.</title>
        <authorList>
            <person name="Long M."/>
        </authorList>
    </citation>
    <scope>NUCLEOTIDE SEQUENCE [LARGE SCALE GENOMIC DNA]</scope>
    <source>
        <strain evidence="2 3">H12</strain>
    </source>
</reference>
<dbReference type="InterPro" id="IPR012902">
    <property type="entry name" value="N_methyl_site"/>
</dbReference>
<accession>A0ABY8NIA0</accession>
<keyword evidence="1" id="KW-1133">Transmembrane helix</keyword>
<evidence type="ECO:0000313" key="3">
    <source>
        <dbReference type="Proteomes" id="UP001236500"/>
    </source>
</evidence>
<organism evidence="2 3">
    <name type="scientific">Microbulbifer bruguierae</name>
    <dbReference type="NCBI Taxonomy" id="3029061"/>
    <lineage>
        <taxon>Bacteria</taxon>
        <taxon>Pseudomonadati</taxon>
        <taxon>Pseudomonadota</taxon>
        <taxon>Gammaproteobacteria</taxon>
        <taxon>Cellvibrionales</taxon>
        <taxon>Microbulbiferaceae</taxon>
        <taxon>Microbulbifer</taxon>
    </lineage>
</organism>
<dbReference type="Pfam" id="PF16732">
    <property type="entry name" value="ComP_DUS"/>
    <property type="match status" value="1"/>
</dbReference>
<feature type="transmembrane region" description="Helical" evidence="1">
    <location>
        <begin position="12"/>
        <end position="33"/>
    </location>
</feature>
<dbReference type="InterPro" id="IPR031982">
    <property type="entry name" value="PilE-like"/>
</dbReference>
<dbReference type="PROSITE" id="PS00409">
    <property type="entry name" value="PROKAR_NTER_METHYL"/>
    <property type="match status" value="1"/>
</dbReference>
<protein>
    <submittedName>
        <fullName evidence="2">Type IV pilin protein</fullName>
    </submittedName>
</protein>
<dbReference type="SUPFAM" id="SSF54523">
    <property type="entry name" value="Pili subunits"/>
    <property type="match status" value="1"/>
</dbReference>
<keyword evidence="3" id="KW-1185">Reference proteome</keyword>
<dbReference type="Pfam" id="PF07963">
    <property type="entry name" value="N_methyl"/>
    <property type="match status" value="1"/>
</dbReference>
<dbReference type="PANTHER" id="PTHR30093">
    <property type="entry name" value="GENERAL SECRETION PATHWAY PROTEIN G"/>
    <property type="match status" value="1"/>
</dbReference>
<keyword evidence="1" id="KW-0472">Membrane</keyword>
<proteinExistence type="predicted"/>
<sequence length="141" mass="15238">MKRMTYQQGFTLIELIIVVAIIGVIAGIAYPSYMDSVRKSNRSDAKASLHDVAQRLQRCFTVYNAYNSEDCSVAESLKDDGVISSGEGLYDITAALATTTYRLTATPVVGGIQDSDNRCRTLTLNQAGVRNATGADTASCW</sequence>
<dbReference type="NCBIfam" id="TIGR02532">
    <property type="entry name" value="IV_pilin_GFxxxE"/>
    <property type="match status" value="1"/>
</dbReference>